<evidence type="ECO:0000313" key="3">
    <source>
        <dbReference type="EMBL" id="QED37442.1"/>
    </source>
</evidence>
<dbReference type="InterPro" id="IPR001296">
    <property type="entry name" value="Glyco_trans_1"/>
</dbReference>
<dbReference type="PANTHER" id="PTHR12526">
    <property type="entry name" value="GLYCOSYLTRANSFERASE"/>
    <property type="match status" value="1"/>
</dbReference>
<sequence length="370" mass="42170">MKVLHVSGAKSWGGNEQQLLYLVEELEKYEVEQYLFCYENTPLHQKARDFPVKIKTIRKSKPYSTRYAKALSHLIREEKIDLIHLHTSDSVTGFMVTDMFHSLKTPTVFAKKGISSRVSALSKIKYNYRNINRIMCVSNYVKRNFSPYIKKKNLHKLVTVHDGVKVEKFPAAPVFTLREKLEIGEGTYLIGNIANHTKAKDLSTLILMMDHLVNNLSIKDVHLVQIGEFSRLTNELRQLIETRKLKDHITLLGFTENASSFLPQFDVFVISSIREGGPTSLIEALYKKTPVISTRVGIVEDAIVDGENGFSTPVGEPEALAQKIKLLKEDPALAQKFRELSYTTFLNNFTAEVLGKQTLKIYEDVINDYK</sequence>
<feature type="domain" description="Glycosyltransferase subfamily 4-like N-terminal" evidence="2">
    <location>
        <begin position="12"/>
        <end position="167"/>
    </location>
</feature>
<evidence type="ECO:0000313" key="4">
    <source>
        <dbReference type="Proteomes" id="UP000321954"/>
    </source>
</evidence>
<dbReference type="CDD" id="cd03801">
    <property type="entry name" value="GT4_PimA-like"/>
    <property type="match status" value="1"/>
</dbReference>
<dbReference type="EMBL" id="CP042476">
    <property type="protein sequence ID" value="QED37442.1"/>
    <property type="molecule type" value="Genomic_DNA"/>
</dbReference>
<dbReference type="Pfam" id="PF00534">
    <property type="entry name" value="Glycos_transf_1"/>
    <property type="match status" value="1"/>
</dbReference>
<dbReference type="AlphaFoldDB" id="A0A5B8YHH2"/>
<name>A0A5B8YHH2_9FLAO</name>
<reference evidence="3 4" key="1">
    <citation type="submission" date="2019-08" db="EMBL/GenBank/DDBJ databases">
        <title>Antarcticibacterium arcticum sp. nov., a bacterium isolated from marine sediment of the Canadian Beaufort Sea.</title>
        <authorList>
            <person name="Lee Y.M."/>
            <person name="Baek K."/>
            <person name="Lee D.-H."/>
            <person name="Shin S.C."/>
            <person name="Jin Y.K."/>
            <person name="Park Y."/>
        </authorList>
    </citation>
    <scope>NUCLEOTIDE SEQUENCE [LARGE SCALE GENOMIC DNA]</scope>
    <source>
        <strain evidence="3 4">PAMC 28998</strain>
    </source>
</reference>
<evidence type="ECO:0000259" key="2">
    <source>
        <dbReference type="Pfam" id="PF13439"/>
    </source>
</evidence>
<accession>A0A5B8YHH2</accession>
<dbReference type="Pfam" id="PF13439">
    <property type="entry name" value="Glyco_transf_4"/>
    <property type="match status" value="1"/>
</dbReference>
<dbReference type="KEGG" id="anp:FK178_06775"/>
<dbReference type="InterPro" id="IPR028098">
    <property type="entry name" value="Glyco_trans_4-like_N"/>
</dbReference>
<dbReference type="Gene3D" id="3.40.50.2000">
    <property type="entry name" value="Glycogen Phosphorylase B"/>
    <property type="match status" value="2"/>
</dbReference>
<proteinExistence type="predicted"/>
<feature type="domain" description="Glycosyl transferase family 1" evidence="1">
    <location>
        <begin position="177"/>
        <end position="339"/>
    </location>
</feature>
<keyword evidence="3" id="KW-0808">Transferase</keyword>
<organism evidence="3 4">
    <name type="scientific">Antarcticibacterium arcticum</name>
    <dbReference type="NCBI Taxonomy" id="2585771"/>
    <lineage>
        <taxon>Bacteria</taxon>
        <taxon>Pseudomonadati</taxon>
        <taxon>Bacteroidota</taxon>
        <taxon>Flavobacteriia</taxon>
        <taxon>Flavobacteriales</taxon>
        <taxon>Flavobacteriaceae</taxon>
        <taxon>Antarcticibacterium</taxon>
    </lineage>
</organism>
<protein>
    <submittedName>
        <fullName evidence="3">Glycosyltransferase family 4 protein</fullName>
    </submittedName>
</protein>
<evidence type="ECO:0000259" key="1">
    <source>
        <dbReference type="Pfam" id="PF00534"/>
    </source>
</evidence>
<keyword evidence="4" id="KW-1185">Reference proteome</keyword>
<dbReference type="Proteomes" id="UP000321954">
    <property type="component" value="Chromosome"/>
</dbReference>
<gene>
    <name evidence="3" type="ORF">FK178_06775</name>
</gene>
<dbReference type="RefSeq" id="WP_146832573.1">
    <property type="nucleotide sequence ID" value="NZ_CP042476.1"/>
</dbReference>
<dbReference type="GO" id="GO:0016757">
    <property type="term" value="F:glycosyltransferase activity"/>
    <property type="evidence" value="ECO:0007669"/>
    <property type="project" value="InterPro"/>
</dbReference>
<dbReference type="SUPFAM" id="SSF53756">
    <property type="entry name" value="UDP-Glycosyltransferase/glycogen phosphorylase"/>
    <property type="match status" value="1"/>
</dbReference>
<dbReference type="OrthoDB" id="1522162at2"/>